<evidence type="ECO:0000313" key="2">
    <source>
        <dbReference type="EMBL" id="KAJ6995708.1"/>
    </source>
</evidence>
<name>A0AAD6QS85_9ROSI</name>
<organism evidence="2 3">
    <name type="scientific">Populus alba x Populus x berolinensis</name>
    <dbReference type="NCBI Taxonomy" id="444605"/>
    <lineage>
        <taxon>Eukaryota</taxon>
        <taxon>Viridiplantae</taxon>
        <taxon>Streptophyta</taxon>
        <taxon>Embryophyta</taxon>
        <taxon>Tracheophyta</taxon>
        <taxon>Spermatophyta</taxon>
        <taxon>Magnoliopsida</taxon>
        <taxon>eudicotyledons</taxon>
        <taxon>Gunneridae</taxon>
        <taxon>Pentapetalae</taxon>
        <taxon>rosids</taxon>
        <taxon>fabids</taxon>
        <taxon>Malpighiales</taxon>
        <taxon>Salicaceae</taxon>
        <taxon>Saliceae</taxon>
        <taxon>Populus</taxon>
    </lineage>
</organism>
<sequence>MGFRAFQQKQKKPPVPKRTTIHQSSKPYNTSHTSLPSHPPPTDTQLSHNPPSATTPHPPTPPLANSRHKLTINPPPPPPPPPLQLIMAWGVQNHYHQAGFIGIPEPLATINTPVLKFSADENNLDSHLVAFTFDADVDGSPDNQPLDMISYLLSFSSYMNRYQIKIDPSFGDGSQAIKSSLGSIKTNPARSINHACN</sequence>
<dbReference type="EMBL" id="JAQIZT010000005">
    <property type="protein sequence ID" value="KAJ6995708.1"/>
    <property type="molecule type" value="Genomic_DNA"/>
</dbReference>
<evidence type="ECO:0000313" key="3">
    <source>
        <dbReference type="Proteomes" id="UP001164929"/>
    </source>
</evidence>
<evidence type="ECO:0000256" key="1">
    <source>
        <dbReference type="SAM" id="MobiDB-lite"/>
    </source>
</evidence>
<comment type="caution">
    <text evidence="2">The sequence shown here is derived from an EMBL/GenBank/DDBJ whole genome shotgun (WGS) entry which is preliminary data.</text>
</comment>
<feature type="compositionally biased region" description="Pro residues" evidence="1">
    <location>
        <begin position="73"/>
        <end position="83"/>
    </location>
</feature>
<reference evidence="2" key="1">
    <citation type="journal article" date="2023" name="Mol. Ecol. Resour.">
        <title>Chromosome-level genome assembly of a triploid poplar Populus alba 'Berolinensis'.</title>
        <authorList>
            <person name="Chen S."/>
            <person name="Yu Y."/>
            <person name="Wang X."/>
            <person name="Wang S."/>
            <person name="Zhang T."/>
            <person name="Zhou Y."/>
            <person name="He R."/>
            <person name="Meng N."/>
            <person name="Wang Y."/>
            <person name="Liu W."/>
            <person name="Liu Z."/>
            <person name="Liu J."/>
            <person name="Guo Q."/>
            <person name="Huang H."/>
            <person name="Sederoff R.R."/>
            <person name="Wang G."/>
            <person name="Qu G."/>
            <person name="Chen S."/>
        </authorList>
    </citation>
    <scope>NUCLEOTIDE SEQUENCE</scope>
    <source>
        <strain evidence="2">SC-2020</strain>
    </source>
</reference>
<feature type="compositionally biased region" description="Low complexity" evidence="1">
    <location>
        <begin position="43"/>
        <end position="55"/>
    </location>
</feature>
<keyword evidence="3" id="KW-1185">Reference proteome</keyword>
<proteinExistence type="predicted"/>
<feature type="region of interest" description="Disordered" evidence="1">
    <location>
        <begin position="1"/>
        <end position="83"/>
    </location>
</feature>
<accession>A0AAD6QS85</accession>
<dbReference type="AlphaFoldDB" id="A0AAD6QS85"/>
<protein>
    <submittedName>
        <fullName evidence="2">Uncharacterized protein</fullName>
    </submittedName>
</protein>
<dbReference type="Proteomes" id="UP001164929">
    <property type="component" value="Chromosome 5"/>
</dbReference>
<gene>
    <name evidence="2" type="ORF">NC653_012537</name>
</gene>